<dbReference type="InterPro" id="IPR033179">
    <property type="entry name" value="PSD_type2_pro"/>
</dbReference>
<dbReference type="Pfam" id="PF02666">
    <property type="entry name" value="PS_Dcarbxylase"/>
    <property type="match status" value="1"/>
</dbReference>
<gene>
    <name evidence="14" type="primary">TPHA0J03110</name>
    <name evidence="11" type="synonym">PSD2</name>
    <name evidence="14" type="ordered locus">TPHA_0J03110</name>
</gene>
<feature type="compositionally biased region" description="Low complexity" evidence="12">
    <location>
        <begin position="216"/>
        <end position="249"/>
    </location>
</feature>
<dbReference type="OrthoDB" id="67700at2759"/>
<comment type="PTM">
    <text evidence="11">Is synthesized initially as an inactive proenzyme. Formation of the active enzyme involves a self-maturation process in which the active site pyruvoyl group is generated from an internal serine residue via an autocatalytic post-translational modification. Two non-identical subunits are generated from the proenzyme in this reaction, and the pyruvate is formed at the N-terminus of the alpha chain, which is derived from the carboxyl end of the proenzyme. The autoendoproteolytic cleavage occurs by a canonical serine protease mechanism, in which the side chain hydroxyl group of the serine supplies its oxygen atom to form the C-terminus of the beta chain, while the remainder of the serine residue undergoes an oxidative deamination to produce ammonia and the pyruvoyl prosthetic group on the alpha chain. During this reaction, the Ser that is part of the protease active site of the proenzyme becomes the pyruvoyl prosthetic group, which constitutes an essential element of the active site of the mature decarboxylase.</text>
</comment>
<dbReference type="Gene3D" id="2.60.40.150">
    <property type="entry name" value="C2 domain"/>
    <property type="match status" value="1"/>
</dbReference>
<keyword evidence="2 11" id="KW-0444">Lipid biosynthesis</keyword>
<sequence length="1400" mass="160297">MVHGSCISLWIEDNRLIGRYIENDKENCIALGWLLEIMLINIRGSKEVKNERKGGARRKVVSIGNKYWRLKGKKQLMYAPSLELKMTINSIKNMEYVKAFKKSNIVCLATTNTYYSRRTKAVDSTIAYGAEAYLNTPLSLNSGNLSPMSPSDNHNTHIDALGHLNSDEIKFHETLKLKLPKKLTSKWLRVIIYDVLPSNIPFSYISQQTDASVTSSNNSSIAINHNHNNNNNHNNNHNHNHNQNNNSNSLTLVTSDDNISINSVYSDSPREVMRVDSYSNSIRNINSSTERNASTLSLTSTNSNDNSSPHPLDYKKISSREKYLYLGEVKVSLLDLFKTKDKKNSYNFQKSVESYKIYDKRRQILLKGTNRLKDNKSTFQVGDIDMSFKLKSISKKQDTFEAYSELYNNITSSLNLKLEKKNKLKLLQAKRKASSAAKSTLIDMPSSSISESNINRASSNNELTDSQIINNRTGGSNNATMENTILSEVITNLNSIGESKISRNANKVSIEDDENEIAYDGINGDDDEIIYEYDIDDMDDLEDIEFANDVDDLDEIADLESFISETKSEESLIPFEGVFDQNTIRDTIISDKYDLGSMVTALDEYDIVDKKDVADINEIINDLDEELEDEVEIVTDDFRLNQESYDGENEEKYDIDYSDEEAAEDEEYYNKFLEDNDDYSIHDEADDIIAYKSPNKLFKLKGKSRSRRSYRTSLNSQLKNNFTLNKKIHSAGVIFIEITKIQNLPQLKNKILRKNYDMDPFVIASFGRRVYKTPSKKHSLNPVFNSRISFEVFPRETHFELNFKIMDQDSFSFNDNIAECSLKLEDIIKAQNRKHDWHTHEIPLEMGNILHSKDLNTISEDLSMTKPPKLSVRVKFIPYSDLKKYFWINVVEATSTLQEYDIAQVMTYLDRLGSFSLKKAEHFFDYFGLLAWRGDVLTKEQLIEVLQQMKKRSGFNNIWKCPRCLHSLKPTRNMKNSKITLENDLITHFAICSYSQKYKLLKPSYVSTDFASKRWFSKVLIKLTYGKYALGSNNANILVQDRNSGIILEEKISAHVKLGMRIIYNGKSPETKRFKVLLKKMSIKQGRKFDSPSSIKQIEPFIKFHSLDMSQCQETTYTTFNEFFYRKLKEGARIPEGETANIFVSPADSRSVFFSSIDDSKRIWIKGSKFTLRKLIADYKPNTFKENSSSVAIFRLAPQDYHRFHSPCDGIIGKPLYVDGEYYTVNPMAIRSALDVFGENIRIILPIYSEEFGEVLFIPVGAMMVGSIILSCEEGQKIHRGDELGYFKFGGSTIITILSSQNIIFDSDLLKNSSERIETLVRVGMSVGHTPNSQGFKRRQKKVTNPKEIESIKRSISVNQESSNLVGNVSWQFKNLKKWIETEYPNIGGNSNDEVTESSE</sequence>
<dbReference type="GO" id="GO:0016540">
    <property type="term" value="P:protein autoprocessing"/>
    <property type="evidence" value="ECO:0007669"/>
    <property type="project" value="UniProtKB-UniRule"/>
</dbReference>
<feature type="active site" description="Charge relay system; for autoendoproteolytic cleavage activity" evidence="11">
    <location>
        <position position="1205"/>
    </location>
</feature>
<evidence type="ECO:0000256" key="1">
    <source>
        <dbReference type="ARBA" id="ARBA00005189"/>
    </source>
</evidence>
<feature type="region of interest" description="Disordered" evidence="12">
    <location>
        <begin position="216"/>
        <end position="253"/>
    </location>
</feature>
<evidence type="ECO:0000256" key="7">
    <source>
        <dbReference type="ARBA" id="ARBA00023209"/>
    </source>
</evidence>
<dbReference type="PANTHER" id="PTHR10067">
    <property type="entry name" value="PHOSPHATIDYLSERINE DECARBOXYLASE"/>
    <property type="match status" value="1"/>
</dbReference>
<dbReference type="GO" id="GO:0010008">
    <property type="term" value="C:endosome membrane"/>
    <property type="evidence" value="ECO:0007669"/>
    <property type="project" value="UniProtKB-SubCell"/>
</dbReference>
<feature type="chain" id="PRO_5023461245" description="Phosphatidylserine decarboxylase 2 beta chain" evidence="11">
    <location>
        <begin position="1"/>
        <end position="1291"/>
    </location>
</feature>
<keyword evidence="10 11" id="KW-0670">Pyruvate</keyword>
<feature type="active site" description="Charge relay system; for autoendoproteolytic cleavage activity" evidence="11">
    <location>
        <position position="1292"/>
    </location>
</feature>
<comment type="subcellular location">
    <subcellularLocation>
        <location evidence="11">Golgi apparatus membrane</location>
        <topology evidence="11">Peripheral membrane protein</topology>
        <orientation evidence="11">Cytoplasmic side</orientation>
    </subcellularLocation>
    <subcellularLocation>
        <location evidence="11">Endosome membrane</location>
        <topology evidence="11">Peripheral membrane protein</topology>
        <orientation evidence="11">Cytoplasmic side</orientation>
    </subcellularLocation>
</comment>
<keyword evidence="11" id="KW-0333">Golgi apparatus</keyword>
<feature type="domain" description="C2" evidence="13">
    <location>
        <begin position="714"/>
        <end position="838"/>
    </location>
</feature>
<evidence type="ECO:0000256" key="8">
    <source>
        <dbReference type="ARBA" id="ARBA00023239"/>
    </source>
</evidence>
<comment type="cofactor">
    <cofactor evidence="11">
        <name>pyruvate</name>
        <dbReference type="ChEBI" id="CHEBI:15361"/>
    </cofactor>
    <text evidence="11">Binds 1 pyruvoyl group covalently per subunit.</text>
</comment>
<dbReference type="eggNOG" id="KOG2419">
    <property type="taxonomic scope" value="Eukaryota"/>
</dbReference>
<dbReference type="InterPro" id="IPR033177">
    <property type="entry name" value="PSD-B"/>
</dbReference>
<organism evidence="14 15">
    <name type="scientific">Tetrapisispora phaffii (strain ATCC 24235 / CBS 4417 / NBRC 1672 / NRRL Y-8282 / UCD 70-5)</name>
    <name type="common">Yeast</name>
    <name type="synonym">Fabospora phaffii</name>
    <dbReference type="NCBI Taxonomy" id="1071381"/>
    <lineage>
        <taxon>Eukaryota</taxon>
        <taxon>Fungi</taxon>
        <taxon>Dikarya</taxon>
        <taxon>Ascomycota</taxon>
        <taxon>Saccharomycotina</taxon>
        <taxon>Saccharomycetes</taxon>
        <taxon>Saccharomycetales</taxon>
        <taxon>Saccharomycetaceae</taxon>
        <taxon>Tetrapisispora</taxon>
    </lineage>
</organism>
<dbReference type="HAMAP" id="MF_00663">
    <property type="entry name" value="PS_decarb_PSD_B_type2"/>
    <property type="match status" value="1"/>
</dbReference>
<evidence type="ECO:0000256" key="6">
    <source>
        <dbReference type="ARBA" id="ARBA00023145"/>
    </source>
</evidence>
<proteinExistence type="inferred from homology"/>
<evidence type="ECO:0000256" key="3">
    <source>
        <dbReference type="ARBA" id="ARBA00022793"/>
    </source>
</evidence>
<evidence type="ECO:0000256" key="4">
    <source>
        <dbReference type="ARBA" id="ARBA00023098"/>
    </source>
</evidence>
<name>G8BY80_TETPH</name>
<dbReference type="EC" id="4.1.1.65" evidence="11"/>
<dbReference type="KEGG" id="tpf:TPHA_0J03110"/>
<feature type="chain" id="PRO_5023461246" description="Phosphatidylserine decarboxylase 2 alpha chain" evidence="11">
    <location>
        <begin position="1292"/>
        <end position="1400"/>
    </location>
</feature>
<keyword evidence="11" id="KW-0967">Endosome</keyword>
<comment type="similarity">
    <text evidence="11">Belongs to the phosphatidylserine decarboxylase family. PSD-B subfamily. Eukaryotic type II sub-subfamily.</text>
</comment>
<feature type="site" description="Cleavage (non-hydrolytic); by autocatalysis" evidence="11">
    <location>
        <begin position="1291"/>
        <end position="1292"/>
    </location>
</feature>
<dbReference type="SMART" id="SM00239">
    <property type="entry name" value="C2"/>
    <property type="match status" value="1"/>
</dbReference>
<feature type="active site" description="Schiff-base intermediate with substrate; via pyruvic acid; for decarboxylase activity" evidence="11">
    <location>
        <position position="1292"/>
    </location>
</feature>
<evidence type="ECO:0000256" key="12">
    <source>
        <dbReference type="SAM" id="MobiDB-lite"/>
    </source>
</evidence>
<comment type="catalytic activity">
    <reaction evidence="11">
        <text>a 1,2-diacyl-sn-glycero-3-phospho-L-serine + H(+) = a 1,2-diacyl-sn-glycero-3-phosphoethanolamine + CO2</text>
        <dbReference type="Rhea" id="RHEA:20828"/>
        <dbReference type="ChEBI" id="CHEBI:15378"/>
        <dbReference type="ChEBI" id="CHEBI:16526"/>
        <dbReference type="ChEBI" id="CHEBI:57262"/>
        <dbReference type="ChEBI" id="CHEBI:64612"/>
        <dbReference type="EC" id="4.1.1.65"/>
    </reaction>
</comment>
<comment type="pathway">
    <text evidence="1">Lipid metabolism.</text>
</comment>
<feature type="compositionally biased region" description="Low complexity" evidence="12">
    <location>
        <begin position="293"/>
        <end position="308"/>
    </location>
</feature>
<dbReference type="GO" id="GO:0000139">
    <property type="term" value="C:Golgi membrane"/>
    <property type="evidence" value="ECO:0007669"/>
    <property type="project" value="UniProtKB-SubCell"/>
</dbReference>
<dbReference type="GO" id="GO:0006656">
    <property type="term" value="P:phosphatidylcholine biosynthetic process"/>
    <property type="evidence" value="ECO:0007669"/>
    <property type="project" value="EnsemblFungi"/>
</dbReference>
<evidence type="ECO:0000256" key="5">
    <source>
        <dbReference type="ARBA" id="ARBA00023136"/>
    </source>
</evidence>
<dbReference type="InterPro" id="IPR003817">
    <property type="entry name" value="PS_Dcarbxylase"/>
</dbReference>
<feature type="region of interest" description="Disordered" evidence="12">
    <location>
        <begin position="293"/>
        <end position="312"/>
    </location>
</feature>
<dbReference type="Pfam" id="PF00168">
    <property type="entry name" value="C2"/>
    <property type="match status" value="1"/>
</dbReference>
<protein>
    <recommendedName>
        <fullName evidence="11">Phosphatidylserine decarboxylase proenzyme 2</fullName>
        <ecNumber evidence="11">4.1.1.65</ecNumber>
    </recommendedName>
    <component>
        <recommendedName>
            <fullName evidence="11">Phosphatidylserine decarboxylase 2 beta chain</fullName>
        </recommendedName>
    </component>
    <component>
        <recommendedName>
            <fullName evidence="11">Phosphatidylserine decarboxylase 2 alpha chain</fullName>
        </recommendedName>
    </component>
</protein>
<dbReference type="EMBL" id="HE612865">
    <property type="protein sequence ID" value="CCE65131.1"/>
    <property type="molecule type" value="Genomic_DNA"/>
</dbReference>
<dbReference type="UniPathway" id="UPA00558">
    <property type="reaction ID" value="UER00616"/>
</dbReference>
<comment type="subunit">
    <text evidence="11">Heterodimer of a large membrane-associated beta subunit and a small pyruvoyl-containing alpha subunit. Interacts with pstB2. This interaction may be a means to structurally tether the donor membrane (ER) harboring PstB2 to acceptor membranes (Golgi/endosomes) harboring PSD2 during PtdSer transport to the site of PtdEtn synthesis.</text>
</comment>
<dbReference type="SUPFAM" id="SSF49562">
    <property type="entry name" value="C2 domain (Calcium/lipid-binding domain, CaLB)"/>
    <property type="match status" value="1"/>
</dbReference>
<dbReference type="Proteomes" id="UP000005666">
    <property type="component" value="Chromosome 10"/>
</dbReference>
<evidence type="ECO:0000256" key="11">
    <source>
        <dbReference type="HAMAP-Rule" id="MF_03209"/>
    </source>
</evidence>
<feature type="active site" description="Charge relay system; for autoendoproteolytic cleavage activity" evidence="11">
    <location>
        <position position="1148"/>
    </location>
</feature>
<dbReference type="HOGENOM" id="CLU_002661_1_0_1"/>
<dbReference type="RefSeq" id="XP_003687565.1">
    <property type="nucleotide sequence ID" value="XM_003687517.1"/>
</dbReference>
<accession>G8BY80</accession>
<keyword evidence="3 11" id="KW-0210">Decarboxylase</keyword>
<dbReference type="InterPro" id="IPR035892">
    <property type="entry name" value="C2_domain_sf"/>
</dbReference>
<evidence type="ECO:0000313" key="15">
    <source>
        <dbReference type="Proteomes" id="UP000005666"/>
    </source>
</evidence>
<dbReference type="PROSITE" id="PS50004">
    <property type="entry name" value="C2"/>
    <property type="match status" value="1"/>
</dbReference>
<comment type="domain">
    <text evidence="11">The C2 domains have an essential, but non-catalytic function. They may facilitate interaction with PstB2 and are required for lipid transport function.</text>
</comment>
<comment type="pathway">
    <text evidence="11">Phospholipid metabolism; phosphatidylethanolamine biosynthesis; phosphatidylethanolamine from CDP-diacylglycerol: step 2/2.</text>
</comment>
<evidence type="ECO:0000256" key="10">
    <source>
        <dbReference type="ARBA" id="ARBA00023317"/>
    </source>
</evidence>
<dbReference type="GO" id="GO:0005795">
    <property type="term" value="C:Golgi stack"/>
    <property type="evidence" value="ECO:0007669"/>
    <property type="project" value="UniProtKB-UniRule"/>
</dbReference>
<dbReference type="OMA" id="KTSWRKH"/>
<keyword evidence="15" id="KW-1185">Reference proteome</keyword>
<evidence type="ECO:0000256" key="2">
    <source>
        <dbReference type="ARBA" id="ARBA00022516"/>
    </source>
</evidence>
<evidence type="ECO:0000259" key="13">
    <source>
        <dbReference type="PROSITE" id="PS50004"/>
    </source>
</evidence>
<dbReference type="GO" id="GO:0004609">
    <property type="term" value="F:phosphatidylserine decarboxylase activity"/>
    <property type="evidence" value="ECO:0007669"/>
    <property type="project" value="UniProtKB-UniRule"/>
</dbReference>
<dbReference type="STRING" id="1071381.G8BY80"/>
<keyword evidence="5 11" id="KW-0472">Membrane</keyword>
<evidence type="ECO:0000313" key="14">
    <source>
        <dbReference type="EMBL" id="CCE65131.1"/>
    </source>
</evidence>
<dbReference type="GeneID" id="11533236"/>
<dbReference type="GO" id="GO:0006646">
    <property type="term" value="P:phosphatidylethanolamine biosynthetic process"/>
    <property type="evidence" value="ECO:0007669"/>
    <property type="project" value="UniProtKB-UniRule"/>
</dbReference>
<feature type="modified residue" description="Pyruvic acid (Ser); by autocatalysis" evidence="11">
    <location>
        <position position="1292"/>
    </location>
</feature>
<keyword evidence="8 11" id="KW-0456">Lyase</keyword>
<reference evidence="14 15" key="1">
    <citation type="journal article" date="2011" name="Proc. Natl. Acad. Sci. U.S.A.">
        <title>Evolutionary erosion of yeast sex chromosomes by mating-type switching accidents.</title>
        <authorList>
            <person name="Gordon J.L."/>
            <person name="Armisen D."/>
            <person name="Proux-Wera E."/>
            <person name="Oheigeartaigh S.S."/>
            <person name="Byrne K.P."/>
            <person name="Wolfe K.H."/>
        </authorList>
    </citation>
    <scope>NUCLEOTIDE SEQUENCE [LARGE SCALE GENOMIC DNA]</scope>
    <source>
        <strain evidence="15">ATCC 24235 / CBS 4417 / NBRC 1672 / NRRL Y-8282 / UCD 70-5</strain>
    </source>
</reference>
<dbReference type="InterPro" id="IPR000008">
    <property type="entry name" value="C2_dom"/>
</dbReference>
<keyword evidence="7 11" id="KW-0594">Phospholipid biosynthesis</keyword>
<keyword evidence="6 11" id="KW-0865">Zymogen</keyword>
<keyword evidence="9 11" id="KW-1208">Phospholipid metabolism</keyword>
<dbReference type="NCBIfam" id="TIGR00163">
    <property type="entry name" value="PS_decarb"/>
    <property type="match status" value="1"/>
</dbReference>
<dbReference type="PANTHER" id="PTHR10067:SF17">
    <property type="entry name" value="PHOSPHATIDYLSERINE DECARBOXYLASE PROENZYME 2"/>
    <property type="match status" value="1"/>
</dbReference>
<comment type="function">
    <text evidence="11">Catalyzes the formation of phosphatidylethanolamine (PtdEtn) from phosphatidylserine (PtdSer). Plays a central role in phospholipid metabolism and in the interorganelle trafficking of phosphatidylserine.</text>
</comment>
<keyword evidence="4 11" id="KW-0443">Lipid metabolism</keyword>
<evidence type="ECO:0000256" key="9">
    <source>
        <dbReference type="ARBA" id="ARBA00023264"/>
    </source>
</evidence>